<reference evidence="3 4" key="1">
    <citation type="journal article" date="2016" name="Nat. Commun.">
        <title>Thousands of microbial genomes shed light on interconnected biogeochemical processes in an aquifer system.</title>
        <authorList>
            <person name="Anantharaman K."/>
            <person name="Brown C.T."/>
            <person name="Hug L.A."/>
            <person name="Sharon I."/>
            <person name="Castelle C.J."/>
            <person name="Probst A.J."/>
            <person name="Thomas B.C."/>
            <person name="Singh A."/>
            <person name="Wilkins M.J."/>
            <person name="Karaoz U."/>
            <person name="Brodie E.L."/>
            <person name="Williams K.H."/>
            <person name="Hubbard S.S."/>
            <person name="Banfield J.F."/>
        </authorList>
    </citation>
    <scope>NUCLEOTIDE SEQUENCE [LARGE SCALE GENOMIC DNA]</scope>
</reference>
<evidence type="ECO:0000313" key="3">
    <source>
        <dbReference type="EMBL" id="OGI65082.1"/>
    </source>
</evidence>
<dbReference type="SMART" id="SM00830">
    <property type="entry name" value="CM_2"/>
    <property type="match status" value="1"/>
</dbReference>
<dbReference type="Pfam" id="PF01817">
    <property type="entry name" value="CM_2"/>
    <property type="match status" value="1"/>
</dbReference>
<name>A0A1F6V665_9BACT</name>
<feature type="domain" description="Chorismate mutase" evidence="2">
    <location>
        <begin position="1"/>
        <end position="91"/>
    </location>
</feature>
<dbReference type="PANTHER" id="PTHR38041">
    <property type="entry name" value="CHORISMATE MUTASE"/>
    <property type="match status" value="1"/>
</dbReference>
<evidence type="ECO:0000256" key="1">
    <source>
        <dbReference type="ARBA" id="ARBA00023235"/>
    </source>
</evidence>
<evidence type="ECO:0000313" key="4">
    <source>
        <dbReference type="Proteomes" id="UP000178700"/>
    </source>
</evidence>
<dbReference type="Proteomes" id="UP000178700">
    <property type="component" value="Unassembled WGS sequence"/>
</dbReference>
<dbReference type="SUPFAM" id="SSF48600">
    <property type="entry name" value="Chorismate mutase II"/>
    <property type="match status" value="1"/>
</dbReference>
<dbReference type="AlphaFoldDB" id="A0A1F6V665"/>
<dbReference type="InterPro" id="IPR002701">
    <property type="entry name" value="CM_II_prokaryot"/>
</dbReference>
<dbReference type="GO" id="GO:0004106">
    <property type="term" value="F:chorismate mutase activity"/>
    <property type="evidence" value="ECO:0007669"/>
    <property type="project" value="InterPro"/>
</dbReference>
<dbReference type="Gene3D" id="1.20.59.10">
    <property type="entry name" value="Chorismate mutase"/>
    <property type="match status" value="1"/>
</dbReference>
<proteinExistence type="predicted"/>
<dbReference type="EMBL" id="MFTJ01000030">
    <property type="protein sequence ID" value="OGI65082.1"/>
    <property type="molecule type" value="Genomic_DNA"/>
</dbReference>
<evidence type="ECO:0000259" key="2">
    <source>
        <dbReference type="PROSITE" id="PS51168"/>
    </source>
</evidence>
<gene>
    <name evidence="3" type="ORF">A2642_03155</name>
</gene>
<dbReference type="InterPro" id="IPR036979">
    <property type="entry name" value="CM_dom_sf"/>
</dbReference>
<dbReference type="GO" id="GO:0046417">
    <property type="term" value="P:chorismate metabolic process"/>
    <property type="evidence" value="ECO:0007669"/>
    <property type="project" value="InterPro"/>
</dbReference>
<organism evidence="3 4">
    <name type="scientific">Candidatus Nomurabacteria bacterium RIFCSPHIGHO2_01_FULL_39_10</name>
    <dbReference type="NCBI Taxonomy" id="1801733"/>
    <lineage>
        <taxon>Bacteria</taxon>
        <taxon>Candidatus Nomuraibacteriota</taxon>
    </lineage>
</organism>
<protein>
    <recommendedName>
        <fullName evidence="2">Chorismate mutase domain-containing protein</fullName>
    </recommendedName>
</protein>
<dbReference type="PANTHER" id="PTHR38041:SF1">
    <property type="entry name" value="CHORISMATE MUTASE"/>
    <property type="match status" value="1"/>
</dbReference>
<keyword evidence="1" id="KW-0413">Isomerase</keyword>
<sequence length="95" mass="11311">MMDNKLQQLRRNVEQIDSQIIALIGERQKLAPQFARVKRELKLPLHQQQRELDLIKRYMVLGKKSNIPATVIQKIFPILFHASLERQRQLLKKKD</sequence>
<accession>A0A1F6V665</accession>
<dbReference type="InterPro" id="IPR036263">
    <property type="entry name" value="Chorismate_II_sf"/>
</dbReference>
<dbReference type="GO" id="GO:0009697">
    <property type="term" value="P:salicylic acid biosynthetic process"/>
    <property type="evidence" value="ECO:0007669"/>
    <property type="project" value="TreeGrafter"/>
</dbReference>
<comment type="caution">
    <text evidence="3">The sequence shown here is derived from an EMBL/GenBank/DDBJ whole genome shotgun (WGS) entry which is preliminary data.</text>
</comment>
<dbReference type="InterPro" id="IPR051331">
    <property type="entry name" value="Chorismate_mutase-related"/>
</dbReference>
<dbReference type="PROSITE" id="PS51168">
    <property type="entry name" value="CHORISMATE_MUT_2"/>
    <property type="match status" value="1"/>
</dbReference>